<dbReference type="EMBL" id="CP041166">
    <property type="protein sequence ID" value="QFR42815.1"/>
    <property type="molecule type" value="Genomic_DNA"/>
</dbReference>
<dbReference type="Proteomes" id="UP000326061">
    <property type="component" value="Chromosome"/>
</dbReference>
<proteinExistence type="predicted"/>
<sequence>MKTKKEIFEYIQNNTNWKIVSNNITVNVPLYLKSGYDLWGAKIEDICVVFANVKDETIDIRVHQNAIKRLDELTSCHTILVFDKLDSRSIESLIKKHIPFVIKDKQIYMPFALLQLQTQNKKNTPLREVSLTIDADVILIGYLDNQIHSGMMIKEIAQAISRELRATSQALKVLEALGYVQIEASGRSRYIHFISPMEVYERLKEEAKLLVKYSFFAKGYIGEKLYSGFTALSHYSTLIEQKIKTVAISHKQLTSKQLEALECDEDEAEYKIEVWDREPSVFAHKDTINPLYVIRFFKNDEDERVQEAVEQLETRIIEKIRDENERD</sequence>
<evidence type="ECO:0008006" key="3">
    <source>
        <dbReference type="Google" id="ProtNLM"/>
    </source>
</evidence>
<dbReference type="SUPFAM" id="SSF46785">
    <property type="entry name" value="Winged helix' DNA-binding domain"/>
    <property type="match status" value="1"/>
</dbReference>
<protein>
    <recommendedName>
        <fullName evidence="3">MarR family transcriptional regulator</fullName>
    </recommendedName>
</protein>
<dbReference type="KEGG" id="suln:FJR47_02365"/>
<dbReference type="InterPro" id="IPR036388">
    <property type="entry name" value="WH-like_DNA-bd_sf"/>
</dbReference>
<organism evidence="1 2">
    <name type="scientific">Sulfurimonas xiamenensis</name>
    <dbReference type="NCBI Taxonomy" id="2590021"/>
    <lineage>
        <taxon>Bacteria</taxon>
        <taxon>Pseudomonadati</taxon>
        <taxon>Campylobacterota</taxon>
        <taxon>Epsilonproteobacteria</taxon>
        <taxon>Campylobacterales</taxon>
        <taxon>Sulfurimonadaceae</taxon>
        <taxon>Sulfurimonas</taxon>
    </lineage>
</organism>
<evidence type="ECO:0000313" key="1">
    <source>
        <dbReference type="EMBL" id="QFR42815.1"/>
    </source>
</evidence>
<gene>
    <name evidence="1" type="ORF">FJR47_02365</name>
</gene>
<accession>A0AAJ4A2Z6</accession>
<name>A0AAJ4A2Z6_9BACT</name>
<dbReference type="RefSeq" id="WP_152298878.1">
    <property type="nucleotide sequence ID" value="NZ_CP041166.1"/>
</dbReference>
<keyword evidence="2" id="KW-1185">Reference proteome</keyword>
<dbReference type="InterPro" id="IPR036390">
    <property type="entry name" value="WH_DNA-bd_sf"/>
</dbReference>
<evidence type="ECO:0000313" key="2">
    <source>
        <dbReference type="Proteomes" id="UP000326061"/>
    </source>
</evidence>
<dbReference type="Gene3D" id="1.10.10.10">
    <property type="entry name" value="Winged helix-like DNA-binding domain superfamily/Winged helix DNA-binding domain"/>
    <property type="match status" value="1"/>
</dbReference>
<dbReference type="AlphaFoldDB" id="A0AAJ4A2Z6"/>
<reference evidence="2" key="1">
    <citation type="submission" date="2019-06" db="EMBL/GenBank/DDBJ databases">
        <title>Sulfurimonas gotlandica sp. nov., a chemoautotrophic and psychrotolerant epsilonproteobacterium isolated from a pelagic redoxcline, and an emended description of the genus Sulfurimonas.</title>
        <authorList>
            <person name="Wang S."/>
            <person name="Jiang L."/>
            <person name="Shao Z."/>
        </authorList>
    </citation>
    <scope>NUCLEOTIDE SEQUENCE [LARGE SCALE GENOMIC DNA]</scope>
    <source>
        <strain evidence="2">1-1N</strain>
    </source>
</reference>